<accession>A0A4Q1SKJ8</accession>
<protein>
    <submittedName>
        <fullName evidence="1">Abhydrolase domain-containing 18</fullName>
    </submittedName>
</protein>
<dbReference type="GO" id="GO:0016787">
    <property type="term" value="F:hydrolase activity"/>
    <property type="evidence" value="ECO:0007669"/>
    <property type="project" value="UniProtKB-KW"/>
</dbReference>
<dbReference type="AlphaFoldDB" id="A0A4Q1SKJ8"/>
<dbReference type="OrthoDB" id="105300at2"/>
<sequence length="414" mass="46980">MYCWETRLTNEDSNRIVRPLEWGFDWVEDFIDAHGLREKLFGGRDPESLSRFEAEDAMAALNAEIVARSDAFFGYEKPTDYVLEERYPQLFPTNVRPKTLANDAEWKRKAETGEIEKAQFLRFTSPVRTKYPENDLVNARWYPAPAEKMAGKPKQAIIVMPQWNADAFSHNVLCSLFNRFGISALRLSKPYHDIRRPAELERSDYAVSANLGRTIAACRQAVVDIRCCMDWLEEQGYEQFGVLGTSLGSCYAFIASAHDARLQVNAFNHASTAFGDVVWTGQSTRHIRQGLEEAGLTQEGLRTAWASVSPFSYMERFATLTDKQVLVVHAKYDLTFIEAYSLETLKHFSRLGINYESKVLPCGHYTTGEKPYAYLDGWFLGSFVYRAFRAAARRAIPPSASAPSGREMARHATP</sequence>
<dbReference type="Gene3D" id="3.40.50.1820">
    <property type="entry name" value="alpha/beta hydrolase"/>
    <property type="match status" value="1"/>
</dbReference>
<dbReference type="SUPFAM" id="SSF53474">
    <property type="entry name" value="alpha/beta-Hydrolases"/>
    <property type="match status" value="1"/>
</dbReference>
<keyword evidence="2" id="KW-1185">Reference proteome</keyword>
<dbReference type="Proteomes" id="UP000290253">
    <property type="component" value="Unassembled WGS sequence"/>
</dbReference>
<evidence type="ECO:0000313" key="2">
    <source>
        <dbReference type="Proteomes" id="UP000290253"/>
    </source>
</evidence>
<reference evidence="1 2" key="1">
    <citation type="journal article" date="2016" name="Int. J. Syst. Evol. Microbiol.">
        <title>Acidipila dinghuensis sp. nov., an acidobacterium isolated from forest soil.</title>
        <authorList>
            <person name="Jiang Y.W."/>
            <person name="Wang J."/>
            <person name="Chen M.H."/>
            <person name="Lv Y.Y."/>
            <person name="Qiu L.H."/>
        </authorList>
    </citation>
    <scope>NUCLEOTIDE SEQUENCE [LARGE SCALE GENOMIC DNA]</scope>
    <source>
        <strain evidence="1 2">DHOF10</strain>
    </source>
</reference>
<dbReference type="InterPro" id="IPR029058">
    <property type="entry name" value="AB_hydrolase_fold"/>
</dbReference>
<dbReference type="EMBL" id="SDMK01000001">
    <property type="protein sequence ID" value="RXS98216.1"/>
    <property type="molecule type" value="Genomic_DNA"/>
</dbReference>
<evidence type="ECO:0000313" key="1">
    <source>
        <dbReference type="EMBL" id="RXS98216.1"/>
    </source>
</evidence>
<name>A0A4Q1SKJ8_9BACT</name>
<comment type="caution">
    <text evidence="1">The sequence shown here is derived from an EMBL/GenBank/DDBJ whole genome shotgun (WGS) entry which is preliminary data.</text>
</comment>
<gene>
    <name evidence="1" type="ORF">ESZ00_07570</name>
</gene>
<proteinExistence type="predicted"/>
<keyword evidence="1" id="KW-0378">Hydrolase</keyword>
<organism evidence="1 2">
    <name type="scientific">Silvibacterium dinghuense</name>
    <dbReference type="NCBI Taxonomy" id="1560006"/>
    <lineage>
        <taxon>Bacteria</taxon>
        <taxon>Pseudomonadati</taxon>
        <taxon>Acidobacteriota</taxon>
        <taxon>Terriglobia</taxon>
        <taxon>Terriglobales</taxon>
        <taxon>Acidobacteriaceae</taxon>
        <taxon>Silvibacterium</taxon>
    </lineage>
</organism>